<protein>
    <submittedName>
        <fullName evidence="1">Uncharacterized protein</fullName>
    </submittedName>
</protein>
<dbReference type="EMBL" id="PGOL01000340">
    <property type="protein sequence ID" value="PKI72104.1"/>
    <property type="molecule type" value="Genomic_DNA"/>
</dbReference>
<gene>
    <name evidence="1" type="ORF">CRG98_007491</name>
</gene>
<accession>A0A2I0KUG7</accession>
<dbReference type="AlphaFoldDB" id="A0A2I0KUG7"/>
<comment type="caution">
    <text evidence="1">The sequence shown here is derived from an EMBL/GenBank/DDBJ whole genome shotgun (WGS) entry which is preliminary data.</text>
</comment>
<evidence type="ECO:0000313" key="2">
    <source>
        <dbReference type="Proteomes" id="UP000233551"/>
    </source>
</evidence>
<keyword evidence="2" id="KW-1185">Reference proteome</keyword>
<name>A0A2I0KUG7_PUNGR</name>
<dbReference type="Proteomes" id="UP000233551">
    <property type="component" value="Unassembled WGS sequence"/>
</dbReference>
<evidence type="ECO:0000313" key="1">
    <source>
        <dbReference type="EMBL" id="PKI72104.1"/>
    </source>
</evidence>
<proteinExistence type="predicted"/>
<organism evidence="1 2">
    <name type="scientific">Punica granatum</name>
    <name type="common">Pomegranate</name>
    <dbReference type="NCBI Taxonomy" id="22663"/>
    <lineage>
        <taxon>Eukaryota</taxon>
        <taxon>Viridiplantae</taxon>
        <taxon>Streptophyta</taxon>
        <taxon>Embryophyta</taxon>
        <taxon>Tracheophyta</taxon>
        <taxon>Spermatophyta</taxon>
        <taxon>Magnoliopsida</taxon>
        <taxon>eudicotyledons</taxon>
        <taxon>Gunneridae</taxon>
        <taxon>Pentapetalae</taxon>
        <taxon>rosids</taxon>
        <taxon>malvids</taxon>
        <taxon>Myrtales</taxon>
        <taxon>Lythraceae</taxon>
        <taxon>Punica</taxon>
    </lineage>
</organism>
<sequence length="171" mass="19183">MTIGCSSVTRLPLISHLGSTFIFPARVIKQLGGLQDIPTKADRAPYRFMWADTTASLPDRFLQVREARRLWGTRIVQELYFPEHSIDVERAFSATATYVAHFHPQGLTPVRRLHTSRILQAPQADTPDAESSVQGAMRTGYNPLRRSEIDSTASLWIHVQSSLTTDSFRGS</sequence>
<reference evidence="1 2" key="1">
    <citation type="submission" date="2017-11" db="EMBL/GenBank/DDBJ databases">
        <title>De-novo sequencing of pomegranate (Punica granatum L.) genome.</title>
        <authorList>
            <person name="Akparov Z."/>
            <person name="Amiraslanov A."/>
            <person name="Hajiyeva S."/>
            <person name="Abbasov M."/>
            <person name="Kaur K."/>
            <person name="Hamwieh A."/>
            <person name="Solovyev V."/>
            <person name="Salamov A."/>
            <person name="Braich B."/>
            <person name="Kosarev P."/>
            <person name="Mahmoud A."/>
            <person name="Hajiyev E."/>
            <person name="Babayeva S."/>
            <person name="Izzatullayeva V."/>
            <person name="Mammadov A."/>
            <person name="Mammadov A."/>
            <person name="Sharifova S."/>
            <person name="Ojaghi J."/>
            <person name="Eynullazada K."/>
            <person name="Bayramov B."/>
            <person name="Abdulazimova A."/>
            <person name="Shahmuradov I."/>
        </authorList>
    </citation>
    <scope>NUCLEOTIDE SEQUENCE [LARGE SCALE GENOMIC DNA]</scope>
    <source>
        <strain evidence="2">cv. AG2017</strain>
        <tissue evidence="1">Leaf</tissue>
    </source>
</reference>